<dbReference type="OrthoDB" id="2277222at2759"/>
<evidence type="ECO:0000313" key="2">
    <source>
        <dbReference type="Proteomes" id="UP000603453"/>
    </source>
</evidence>
<sequence>MEYGLAIAQISNRQLLPLQQTQHQALGKIFGGHPTSEIAVIQKLTGLPTMYTRISILEAKYIYRSQFQPTDSLLAQLLPRMNATTTPWARLKRNNKLWPLLTNAQLPINIIIQNHMMQQLLTPHQPGSLASAVPNSTCPHPILQHKINRTIQYRIIR</sequence>
<dbReference type="Proteomes" id="UP000603453">
    <property type="component" value="Unassembled WGS sequence"/>
</dbReference>
<proteinExistence type="predicted"/>
<dbReference type="AlphaFoldDB" id="A0A8H7QGW3"/>
<protein>
    <submittedName>
        <fullName evidence="1">Uncharacterized protein</fullName>
    </submittedName>
</protein>
<reference evidence="1" key="1">
    <citation type="submission" date="2020-12" db="EMBL/GenBank/DDBJ databases">
        <title>Metabolic potential, ecology and presence of endohyphal bacteria is reflected in genomic diversity of Mucoromycotina.</title>
        <authorList>
            <person name="Muszewska A."/>
            <person name="Okrasinska A."/>
            <person name="Steczkiewicz K."/>
            <person name="Drgas O."/>
            <person name="Orlowska M."/>
            <person name="Perlinska-Lenart U."/>
            <person name="Aleksandrzak-Piekarczyk T."/>
            <person name="Szatraj K."/>
            <person name="Zielenkiewicz U."/>
            <person name="Pilsyk S."/>
            <person name="Malc E."/>
            <person name="Mieczkowski P."/>
            <person name="Kruszewska J.S."/>
            <person name="Biernat P."/>
            <person name="Pawlowska J."/>
        </authorList>
    </citation>
    <scope>NUCLEOTIDE SEQUENCE</scope>
    <source>
        <strain evidence="1">WA0000017839</strain>
    </source>
</reference>
<organism evidence="1 2">
    <name type="scientific">Mucor saturninus</name>
    <dbReference type="NCBI Taxonomy" id="64648"/>
    <lineage>
        <taxon>Eukaryota</taxon>
        <taxon>Fungi</taxon>
        <taxon>Fungi incertae sedis</taxon>
        <taxon>Mucoromycota</taxon>
        <taxon>Mucoromycotina</taxon>
        <taxon>Mucoromycetes</taxon>
        <taxon>Mucorales</taxon>
        <taxon>Mucorineae</taxon>
        <taxon>Mucoraceae</taxon>
        <taxon>Mucor</taxon>
    </lineage>
</organism>
<dbReference type="EMBL" id="JAEPRD010000283">
    <property type="protein sequence ID" value="KAG2192554.1"/>
    <property type="molecule type" value="Genomic_DNA"/>
</dbReference>
<accession>A0A8H7QGW3</accession>
<evidence type="ECO:0000313" key="1">
    <source>
        <dbReference type="EMBL" id="KAG2192554.1"/>
    </source>
</evidence>
<comment type="caution">
    <text evidence="1">The sequence shown here is derived from an EMBL/GenBank/DDBJ whole genome shotgun (WGS) entry which is preliminary data.</text>
</comment>
<keyword evidence="2" id="KW-1185">Reference proteome</keyword>
<gene>
    <name evidence="1" type="ORF">INT47_012778</name>
</gene>
<name>A0A8H7QGW3_9FUNG</name>